<keyword evidence="3" id="KW-1185">Reference proteome</keyword>
<reference evidence="3" key="1">
    <citation type="submission" date="2017-06" db="EMBL/GenBank/DDBJ databases">
        <authorList>
            <person name="Varghese N."/>
            <person name="Submissions S."/>
        </authorList>
    </citation>
    <scope>NUCLEOTIDE SEQUENCE [LARGE SCALE GENOMIC DNA]</scope>
    <source>
        <strain evidence="3">LNB2</strain>
    </source>
</reference>
<gene>
    <name evidence="2" type="ORF">SAMN06295912_105147</name>
</gene>
<dbReference type="PANTHER" id="PTHR42663">
    <property type="entry name" value="HYDROLASE C777.06C-RELATED-RELATED"/>
    <property type="match status" value="1"/>
</dbReference>
<dbReference type="RefSeq" id="WP_089218863.1">
    <property type="nucleotide sequence ID" value="NZ_FZOS01000005.1"/>
</dbReference>
<dbReference type="Proteomes" id="UP000198281">
    <property type="component" value="Unassembled WGS sequence"/>
</dbReference>
<accession>A0A239E2J1</accession>
<evidence type="ECO:0000313" key="2">
    <source>
        <dbReference type="EMBL" id="SNS38182.1"/>
    </source>
</evidence>
<feature type="domain" description="Metallo-beta-lactamase" evidence="1">
    <location>
        <begin position="62"/>
        <end position="254"/>
    </location>
</feature>
<dbReference type="InterPro" id="IPR001279">
    <property type="entry name" value="Metallo-B-lactamas"/>
</dbReference>
<dbReference type="EMBL" id="FZOS01000005">
    <property type="protein sequence ID" value="SNS38182.1"/>
    <property type="molecule type" value="Genomic_DNA"/>
</dbReference>
<dbReference type="Gene3D" id="3.60.15.10">
    <property type="entry name" value="Ribonuclease Z/Hydroxyacylglutathione hydrolase-like"/>
    <property type="match status" value="1"/>
</dbReference>
<dbReference type="PANTHER" id="PTHR42663:SF4">
    <property type="entry name" value="SLL1036 PROTEIN"/>
    <property type="match status" value="1"/>
</dbReference>
<proteinExistence type="predicted"/>
<dbReference type="OrthoDB" id="9773738at2"/>
<protein>
    <submittedName>
        <fullName evidence="2">Phosphoribosyl 1,2-cyclic phosphodiesterase</fullName>
    </submittedName>
</protein>
<sequence length="320" mass="35708">MLVRFWGTRGSLPVAARAATIERKVARALVAAGGRTFADEDEALAYIAAESDFAAARTYGGATTCVEIEGGDGSFVICDMGSGLRELGVDAFARCAAGKPREFHFFLSHLHWDHIMGFPFFGPAFDPNARIVIHAGHADAEEALRRQQEEISFPVPFDGLRAAIEFRTLVPDHTYEIGGLKVRTIPQYHSHTSYAYRFEDGDKAVCFSTDAEHRVDDMDNERLFEAFFRDADLCICDTMYSLAESVTMKADWGHSSNIVAVDLCQAAGARRLALFHHEPTYSDEDIERMHRETIRFEELNRGERPKLEVLCAYDGLEVAL</sequence>
<name>A0A239E2J1_9SPHN</name>
<dbReference type="SMART" id="SM00849">
    <property type="entry name" value="Lactamase_B"/>
    <property type="match status" value="1"/>
</dbReference>
<evidence type="ECO:0000259" key="1">
    <source>
        <dbReference type="SMART" id="SM00849"/>
    </source>
</evidence>
<evidence type="ECO:0000313" key="3">
    <source>
        <dbReference type="Proteomes" id="UP000198281"/>
    </source>
</evidence>
<organism evidence="2 3">
    <name type="scientific">Edaphosphingomonas laterariae</name>
    <dbReference type="NCBI Taxonomy" id="861865"/>
    <lineage>
        <taxon>Bacteria</taxon>
        <taxon>Pseudomonadati</taxon>
        <taxon>Pseudomonadota</taxon>
        <taxon>Alphaproteobacteria</taxon>
        <taxon>Sphingomonadales</taxon>
        <taxon>Rhizorhabdaceae</taxon>
        <taxon>Edaphosphingomonas</taxon>
    </lineage>
</organism>
<dbReference type="InterPro" id="IPR036866">
    <property type="entry name" value="RibonucZ/Hydroxyglut_hydro"/>
</dbReference>
<dbReference type="Pfam" id="PF12706">
    <property type="entry name" value="Lactamase_B_2"/>
    <property type="match status" value="1"/>
</dbReference>
<dbReference type="SUPFAM" id="SSF56281">
    <property type="entry name" value="Metallo-hydrolase/oxidoreductase"/>
    <property type="match status" value="1"/>
</dbReference>
<dbReference type="AlphaFoldDB" id="A0A239E2J1"/>
<dbReference type="CDD" id="cd07715">
    <property type="entry name" value="TaR3-like_MBL-fold"/>
    <property type="match status" value="1"/>
</dbReference>